<evidence type="ECO:0000313" key="3">
    <source>
        <dbReference type="Proteomes" id="UP001469553"/>
    </source>
</evidence>
<dbReference type="PANTHER" id="PTHR46902">
    <property type="entry name" value="DOMON DOMAIN-CONTAINING PROTEIN FRRS1L"/>
    <property type="match status" value="1"/>
</dbReference>
<feature type="chain" id="PRO_5047222055" description="Ferric-chelate reductase 1" evidence="1">
    <location>
        <begin position="24"/>
        <end position="411"/>
    </location>
</feature>
<sequence length="411" mass="41819">MDKGLILSVLLVVLSWEFMATYAQTSSAAPNNVTNSNNLMWKNKASMMVPASNASTMEPTNNANTMAPANITSTVAPANITSTVVPANNASTMAPASNASMMEPTNNANTMAPANITSTVAPANITSTVAPANNASTVAPANNASTVAPANNASTVAPANNASTVAPANNASTVAPANNASTVVPANTASTVAPANITNTVAPANNASISRQACRSTKLCAAEPTECNPAAGDSCYFVSAKQNSSQTYDFELSGQAEGYIAAGLSTATIQAGSHTAYICANNNGSVKFFTATLNNFVLNFTQSLDSSNQGGTVSTGKIQCTFTAVLPDTNTRAAGYALSILTGTFNATTGKLGTPVFRLLTARVNLSDPTLNITNLLNSNTTSSAFPITPTHGSFLPALLVTVCMLAFTAM</sequence>
<dbReference type="Proteomes" id="UP001469553">
    <property type="component" value="Unassembled WGS sequence"/>
</dbReference>
<dbReference type="PANTHER" id="PTHR46902:SF1">
    <property type="entry name" value="DOMON DOMAIN-CONTAINING PROTEIN FRRS1L"/>
    <property type="match status" value="1"/>
</dbReference>
<evidence type="ECO:0000313" key="2">
    <source>
        <dbReference type="EMBL" id="MEQ2297130.1"/>
    </source>
</evidence>
<protein>
    <recommendedName>
        <fullName evidence="4">Ferric-chelate reductase 1</fullName>
    </recommendedName>
</protein>
<evidence type="ECO:0000256" key="1">
    <source>
        <dbReference type="SAM" id="SignalP"/>
    </source>
</evidence>
<organism evidence="2 3">
    <name type="scientific">Ameca splendens</name>
    <dbReference type="NCBI Taxonomy" id="208324"/>
    <lineage>
        <taxon>Eukaryota</taxon>
        <taxon>Metazoa</taxon>
        <taxon>Chordata</taxon>
        <taxon>Craniata</taxon>
        <taxon>Vertebrata</taxon>
        <taxon>Euteleostomi</taxon>
        <taxon>Actinopterygii</taxon>
        <taxon>Neopterygii</taxon>
        <taxon>Teleostei</taxon>
        <taxon>Neoteleostei</taxon>
        <taxon>Acanthomorphata</taxon>
        <taxon>Ovalentaria</taxon>
        <taxon>Atherinomorphae</taxon>
        <taxon>Cyprinodontiformes</taxon>
        <taxon>Goodeidae</taxon>
        <taxon>Ameca</taxon>
    </lineage>
</organism>
<evidence type="ECO:0008006" key="4">
    <source>
        <dbReference type="Google" id="ProtNLM"/>
    </source>
</evidence>
<proteinExistence type="predicted"/>
<comment type="caution">
    <text evidence="2">The sequence shown here is derived from an EMBL/GenBank/DDBJ whole genome shotgun (WGS) entry which is preliminary data.</text>
</comment>
<accession>A0ABV0YTF8</accession>
<name>A0ABV0YTF8_9TELE</name>
<dbReference type="EMBL" id="JAHRIP010041554">
    <property type="protein sequence ID" value="MEQ2297130.1"/>
    <property type="molecule type" value="Genomic_DNA"/>
</dbReference>
<keyword evidence="3" id="KW-1185">Reference proteome</keyword>
<keyword evidence="1" id="KW-0732">Signal</keyword>
<feature type="signal peptide" evidence="1">
    <location>
        <begin position="1"/>
        <end position="23"/>
    </location>
</feature>
<gene>
    <name evidence="2" type="ORF">AMECASPLE_031526</name>
</gene>
<dbReference type="InterPro" id="IPR042789">
    <property type="entry name" value="FRRS1L"/>
</dbReference>
<reference evidence="2 3" key="1">
    <citation type="submission" date="2021-06" db="EMBL/GenBank/DDBJ databases">
        <authorList>
            <person name="Palmer J.M."/>
        </authorList>
    </citation>
    <scope>NUCLEOTIDE SEQUENCE [LARGE SCALE GENOMIC DNA]</scope>
    <source>
        <strain evidence="2 3">AS_MEX2019</strain>
        <tissue evidence="2">Muscle</tissue>
    </source>
</reference>